<dbReference type="Proteomes" id="UP000183508">
    <property type="component" value="Unassembled WGS sequence"/>
</dbReference>
<gene>
    <name evidence="2" type="ORF">SAMN05421543_101221</name>
</gene>
<evidence type="ECO:0000313" key="3">
    <source>
        <dbReference type="Proteomes" id="UP000183508"/>
    </source>
</evidence>
<evidence type="ECO:0008006" key="4">
    <source>
        <dbReference type="Google" id="ProtNLM"/>
    </source>
</evidence>
<dbReference type="AlphaFoldDB" id="A0A1I7FFD8"/>
<evidence type="ECO:0000256" key="1">
    <source>
        <dbReference type="SAM" id="MobiDB-lite"/>
    </source>
</evidence>
<accession>A0A1I7FFD8</accession>
<keyword evidence="3" id="KW-1185">Reference proteome</keyword>
<proteinExistence type="predicted"/>
<sequence>MTEHHGKHKYSMDGTSPWHKPHAHESESVPDHDGHDEESHWGYAPKHEYESPAHGIHKYDDESPAVHVKPQYIPYGVHKVVKKKKKAYYTGHYAPAHAPAHHGPSHCPPIVCDPQYVIRDRYVPREVPVIHPVVTVNRHVIVNVPRHYVQRMSKHVVVDPGCPGKGCHRYGHY</sequence>
<feature type="region of interest" description="Disordered" evidence="1">
    <location>
        <begin position="1"/>
        <end position="42"/>
    </location>
</feature>
<evidence type="ECO:0000313" key="2">
    <source>
        <dbReference type="EMBL" id="SFU34826.1"/>
    </source>
</evidence>
<dbReference type="RefSeq" id="WP_245783787.1">
    <property type="nucleotide sequence ID" value="NZ_FPBV01000001.1"/>
</dbReference>
<feature type="compositionally biased region" description="Basic and acidic residues" evidence="1">
    <location>
        <begin position="23"/>
        <end position="42"/>
    </location>
</feature>
<protein>
    <recommendedName>
        <fullName evidence="4">Spore coat protein D</fullName>
    </recommendedName>
</protein>
<dbReference type="EMBL" id="FPBV01000001">
    <property type="protein sequence ID" value="SFU34826.1"/>
    <property type="molecule type" value="Genomic_DNA"/>
</dbReference>
<name>A0A1I7FFD8_9BACL</name>
<reference evidence="3" key="1">
    <citation type="submission" date="2016-10" db="EMBL/GenBank/DDBJ databases">
        <authorList>
            <person name="Varghese N."/>
        </authorList>
    </citation>
    <scope>NUCLEOTIDE SEQUENCE [LARGE SCALE GENOMIC DNA]</scope>
    <source>
        <strain evidence="3">DSM 17980</strain>
    </source>
</reference>
<organism evidence="2 3">
    <name type="scientific">Alicyclobacillus macrosporangiidus</name>
    <dbReference type="NCBI Taxonomy" id="392015"/>
    <lineage>
        <taxon>Bacteria</taxon>
        <taxon>Bacillati</taxon>
        <taxon>Bacillota</taxon>
        <taxon>Bacilli</taxon>
        <taxon>Bacillales</taxon>
        <taxon>Alicyclobacillaceae</taxon>
        <taxon>Alicyclobacillus</taxon>
    </lineage>
</organism>